<dbReference type="PATRIC" id="fig|339670.21.peg.4617"/>
<evidence type="ECO:0000313" key="1">
    <source>
        <dbReference type="EMBL" id="ABI89863.1"/>
    </source>
</evidence>
<dbReference type="Gene3D" id="3.10.450.50">
    <property type="match status" value="2"/>
</dbReference>
<dbReference type="GeneID" id="93087275"/>
<dbReference type="RefSeq" id="WP_011659296.1">
    <property type="nucleotide sequence ID" value="NC_008391.1"/>
</dbReference>
<accession>Q0B7L0</accession>
<keyword evidence="2" id="KW-1185">Reference proteome</keyword>
<sequence>MSSDLKAQVVALLKSIETGESAPAAVINPAKYIQHNLAVGDGLAGFGAVLQALPKGSAKVNTIRVFRDGDFVFTHTDYNFFGPKIGFDIFRFENGQIVEHWDNLQQTPNTPNPSGRTMIDGPTVPEDLVKTEVNKNLVAAFVDDILVNGRMERLADYFDGDNYHQHNPQIADGLSGLGDALHVMAMKGITMKYQKVHKVLGEGNFVLVASEGEFAGKPSAFYDLFRVANGKIAEHWDTIEAIPPQADWKNTNGKF</sequence>
<dbReference type="AlphaFoldDB" id="Q0B7L0"/>
<dbReference type="SUPFAM" id="SSF54427">
    <property type="entry name" value="NTF2-like"/>
    <property type="match status" value="2"/>
</dbReference>
<name>Q0B7L0_BURCM</name>
<organism evidence="1 2">
    <name type="scientific">Burkholderia ambifaria (strain ATCC BAA-244 / DSM 16087 / CCUG 44356 / LMG 19182 / AMMD)</name>
    <name type="common">Burkholderia cepacia (strain AMMD)</name>
    <dbReference type="NCBI Taxonomy" id="339670"/>
    <lineage>
        <taxon>Bacteria</taxon>
        <taxon>Pseudomonadati</taxon>
        <taxon>Pseudomonadota</taxon>
        <taxon>Betaproteobacteria</taxon>
        <taxon>Burkholderiales</taxon>
        <taxon>Burkholderiaceae</taxon>
        <taxon>Burkholderia</taxon>
        <taxon>Burkholderia cepacia complex</taxon>
    </lineage>
</organism>
<gene>
    <name evidence="1" type="ordered locus">Bamb_4311</name>
</gene>
<reference evidence="1" key="1">
    <citation type="submission" date="2006-08" db="EMBL/GenBank/DDBJ databases">
        <title>Complete sequence of Chromosome 2 of Burkholderia cepacia AMMD.</title>
        <authorList>
            <consortium name="US DOE Joint Genome Institute"/>
            <person name="Copeland A."/>
            <person name="Lucas S."/>
            <person name="Lapidus A."/>
            <person name="Barry K."/>
            <person name="Detter J.C."/>
            <person name="Glavina del Rio T."/>
            <person name="Hammon N."/>
            <person name="Israni S."/>
            <person name="Pitluck S."/>
            <person name="Bruce D."/>
            <person name="Chain P."/>
            <person name="Malfatti S."/>
            <person name="Shin M."/>
            <person name="Vergez L."/>
            <person name="Schmutz J."/>
            <person name="Larimer F."/>
            <person name="Land M."/>
            <person name="Hauser L."/>
            <person name="Kyrpides N."/>
            <person name="Kim E."/>
            <person name="Parke J."/>
            <person name="Coenye T."/>
            <person name="Konstantinidis K."/>
            <person name="Ramette A."/>
            <person name="Tiedje J."/>
            <person name="Richardson P."/>
        </authorList>
    </citation>
    <scope>NUCLEOTIDE SEQUENCE</scope>
    <source>
        <strain evidence="1">AMMD</strain>
    </source>
</reference>
<dbReference type="Pfam" id="PF12680">
    <property type="entry name" value="SnoaL_2"/>
    <property type="match status" value="1"/>
</dbReference>
<dbReference type="InterPro" id="IPR037401">
    <property type="entry name" value="SnoaL-like"/>
</dbReference>
<dbReference type="eggNOG" id="COG4922">
    <property type="taxonomic scope" value="Bacteria"/>
</dbReference>
<dbReference type="InterPro" id="IPR032710">
    <property type="entry name" value="NTF2-like_dom_sf"/>
</dbReference>
<protein>
    <submittedName>
        <fullName evidence="1">Uncharacterized protein</fullName>
    </submittedName>
</protein>
<dbReference type="EMBL" id="CP000441">
    <property type="protein sequence ID" value="ABI89863.1"/>
    <property type="molecule type" value="Genomic_DNA"/>
</dbReference>
<dbReference type="Proteomes" id="UP000000662">
    <property type="component" value="Chromosome 2"/>
</dbReference>
<evidence type="ECO:0000313" key="2">
    <source>
        <dbReference type="Proteomes" id="UP000000662"/>
    </source>
</evidence>
<dbReference type="KEGG" id="bam:Bamb_4311"/>
<proteinExistence type="predicted"/>